<protein>
    <submittedName>
        <fullName evidence="1">Uncharacterized protein</fullName>
    </submittedName>
</protein>
<dbReference type="Proteomes" id="UP000195728">
    <property type="component" value="Unassembled WGS sequence"/>
</dbReference>
<comment type="caution">
    <text evidence="1">The sequence shown here is derived from an EMBL/GenBank/DDBJ whole genome shotgun (WGS) entry which is preliminary data.</text>
</comment>
<accession>A0AB37YS24</accession>
<evidence type="ECO:0000313" key="2">
    <source>
        <dbReference type="Proteomes" id="UP000195728"/>
    </source>
</evidence>
<organism evidence="1 2">
    <name type="scientific">Bacillus wiedmannii</name>
    <dbReference type="NCBI Taxonomy" id="1890302"/>
    <lineage>
        <taxon>Bacteria</taxon>
        <taxon>Bacillati</taxon>
        <taxon>Bacillota</taxon>
        <taxon>Bacilli</taxon>
        <taxon>Bacillales</taxon>
        <taxon>Bacillaceae</taxon>
        <taxon>Bacillus</taxon>
        <taxon>Bacillus cereus group</taxon>
    </lineage>
</organism>
<reference evidence="1 2" key="1">
    <citation type="submission" date="2016-08" db="EMBL/GenBank/DDBJ databases">
        <authorList>
            <person name="Loux V."/>
            <person name="Rue O."/>
        </authorList>
    </citation>
    <scope>NUCLEOTIDE SEQUENCE [LARGE SCALE GENOMIC DNA]</scope>
    <source>
        <strain evidence="1 2">WSBC_10311</strain>
    </source>
</reference>
<sequence length="22" mass="2844">METYDWNSKLTYLKKHERFILQ</sequence>
<gene>
    <name evidence="1" type="ORF">BC10311_02802</name>
</gene>
<proteinExistence type="predicted"/>
<dbReference type="AlphaFoldDB" id="A0AB37YS24"/>
<evidence type="ECO:0000313" key="1">
    <source>
        <dbReference type="EMBL" id="SCC34721.1"/>
    </source>
</evidence>
<dbReference type="EMBL" id="FMBG01000012">
    <property type="protein sequence ID" value="SCC34721.1"/>
    <property type="molecule type" value="Genomic_DNA"/>
</dbReference>
<name>A0AB37YS24_9BACI</name>